<dbReference type="PANTHER" id="PTHR43278:SF2">
    <property type="entry name" value="IRON-SULFUR FLAVOPROTEIN"/>
    <property type="match status" value="1"/>
</dbReference>
<keyword evidence="1" id="KW-0285">Flavoprotein</keyword>
<evidence type="ECO:0000313" key="3">
    <source>
        <dbReference type="EMBL" id="UWP59393.1"/>
    </source>
</evidence>
<dbReference type="InterPro" id="IPR029039">
    <property type="entry name" value="Flavoprotein-like_sf"/>
</dbReference>
<dbReference type="PANTHER" id="PTHR43278">
    <property type="entry name" value="NAD(P)H-DEPENDENT FMN-CONTAINING OXIDOREDUCTASE YWQN-RELATED"/>
    <property type="match status" value="1"/>
</dbReference>
<proteinExistence type="predicted"/>
<evidence type="ECO:0000256" key="1">
    <source>
        <dbReference type="ARBA" id="ARBA00022630"/>
    </source>
</evidence>
<keyword evidence="4" id="KW-1185">Reference proteome</keyword>
<evidence type="ECO:0000313" key="4">
    <source>
        <dbReference type="Proteomes" id="UP001060164"/>
    </source>
</evidence>
<accession>A0ABY5VH88</accession>
<name>A0ABY5VH88_9FIRM</name>
<dbReference type="SUPFAM" id="SSF52218">
    <property type="entry name" value="Flavoproteins"/>
    <property type="match status" value="1"/>
</dbReference>
<dbReference type="Gene3D" id="3.40.50.360">
    <property type="match status" value="1"/>
</dbReference>
<organism evidence="3 4">
    <name type="scientific">Ruminococcus gauvreauii</name>
    <dbReference type="NCBI Taxonomy" id="438033"/>
    <lineage>
        <taxon>Bacteria</taxon>
        <taxon>Bacillati</taxon>
        <taxon>Bacillota</taxon>
        <taxon>Clostridia</taxon>
        <taxon>Eubacteriales</taxon>
        <taxon>Oscillospiraceae</taxon>
        <taxon>Ruminococcus</taxon>
    </lineage>
</organism>
<dbReference type="Proteomes" id="UP001060164">
    <property type="component" value="Chromosome"/>
</dbReference>
<protein>
    <submittedName>
        <fullName evidence="3">Flavodoxin family protein</fullName>
    </submittedName>
</protein>
<dbReference type="RefSeq" id="WP_028528005.1">
    <property type="nucleotide sequence ID" value="NZ_CABLBR010000006.1"/>
</dbReference>
<dbReference type="EMBL" id="CP102290">
    <property type="protein sequence ID" value="UWP59393.1"/>
    <property type="molecule type" value="Genomic_DNA"/>
</dbReference>
<sequence>MKLIIHDVTETTLSRVVPRIADDDIVITENHDIRPCIGCFGCWLKTPGACIIKDGYQEMGKNIAMCSEMLIISKCNYGCYSPFVKNVLDRSISYIHPYFAIKNGEMHHQQRYRKDLTMKVIFYGDKITDQEKEIAQKLVTANAVNLYGTVESVTFLDFPDDFQEKEALNI</sequence>
<keyword evidence="2" id="KW-0288">FMN</keyword>
<reference evidence="3" key="1">
    <citation type="journal article" date="2022" name="Cell">
        <title>Design, construction, and in vivo augmentation of a complex gut microbiome.</title>
        <authorList>
            <person name="Cheng A.G."/>
            <person name="Ho P.Y."/>
            <person name="Aranda-Diaz A."/>
            <person name="Jain S."/>
            <person name="Yu F.B."/>
            <person name="Meng X."/>
            <person name="Wang M."/>
            <person name="Iakiviak M."/>
            <person name="Nagashima K."/>
            <person name="Zhao A."/>
            <person name="Murugkar P."/>
            <person name="Patil A."/>
            <person name="Atabakhsh K."/>
            <person name="Weakley A."/>
            <person name="Yan J."/>
            <person name="Brumbaugh A.R."/>
            <person name="Higginbottom S."/>
            <person name="Dimas A."/>
            <person name="Shiver A.L."/>
            <person name="Deutschbauer A."/>
            <person name="Neff N."/>
            <person name="Sonnenburg J.L."/>
            <person name="Huang K.C."/>
            <person name="Fischbach M.A."/>
        </authorList>
    </citation>
    <scope>NUCLEOTIDE SEQUENCE</scope>
    <source>
        <strain evidence="3">DSM 19829</strain>
    </source>
</reference>
<gene>
    <name evidence="3" type="ORF">NQ502_18875</name>
</gene>
<dbReference type="InterPro" id="IPR051796">
    <property type="entry name" value="ISF_SsuE-like"/>
</dbReference>
<evidence type="ECO:0000256" key="2">
    <source>
        <dbReference type="ARBA" id="ARBA00022643"/>
    </source>
</evidence>